<dbReference type="InterPro" id="IPR055348">
    <property type="entry name" value="DctQ"/>
</dbReference>
<accession>W4M695</accession>
<dbReference type="PANTHER" id="PTHR35011">
    <property type="entry name" value="2,3-DIKETO-L-GULONATE TRAP TRANSPORTER SMALL PERMEASE PROTEIN YIAM"/>
    <property type="match status" value="1"/>
</dbReference>
<dbReference type="InterPro" id="IPR007387">
    <property type="entry name" value="TRAP_DctQ"/>
</dbReference>
<organism evidence="11 12">
    <name type="scientific">Candidatus Entotheonella gemina</name>
    <dbReference type="NCBI Taxonomy" id="1429439"/>
    <lineage>
        <taxon>Bacteria</taxon>
        <taxon>Pseudomonadati</taxon>
        <taxon>Nitrospinota/Tectimicrobiota group</taxon>
        <taxon>Candidatus Tectimicrobiota</taxon>
        <taxon>Candidatus Entotheonellia</taxon>
        <taxon>Candidatus Entotheonellales</taxon>
        <taxon>Candidatus Entotheonellaceae</taxon>
        <taxon>Candidatus Entotheonella</taxon>
    </lineage>
</organism>
<feature type="transmembrane region" description="Helical" evidence="9">
    <location>
        <begin position="51"/>
        <end position="68"/>
    </location>
</feature>
<dbReference type="Proteomes" id="UP000019140">
    <property type="component" value="Unassembled WGS sequence"/>
</dbReference>
<keyword evidence="12" id="KW-1185">Reference proteome</keyword>
<evidence type="ECO:0000256" key="5">
    <source>
        <dbReference type="ARBA" id="ARBA00022692"/>
    </source>
</evidence>
<keyword evidence="6 9" id="KW-1133">Transmembrane helix</keyword>
<keyword evidence="7 9" id="KW-0472">Membrane</keyword>
<protein>
    <recommendedName>
        <fullName evidence="10">Tripartite ATP-independent periplasmic transporters DctQ component domain-containing protein</fullName>
    </recommendedName>
</protein>
<gene>
    <name evidence="11" type="ORF">ETSY2_21380</name>
</gene>
<comment type="similarity">
    <text evidence="8">Belongs to the TRAP transporter small permease family.</text>
</comment>
<proteinExistence type="inferred from homology"/>
<evidence type="ECO:0000313" key="11">
    <source>
        <dbReference type="EMBL" id="ETX05713.1"/>
    </source>
</evidence>
<name>W4M695_9BACT</name>
<dbReference type="HOGENOM" id="CLU_086356_9_1_7"/>
<evidence type="ECO:0000256" key="8">
    <source>
        <dbReference type="ARBA" id="ARBA00038436"/>
    </source>
</evidence>
<evidence type="ECO:0000256" key="7">
    <source>
        <dbReference type="ARBA" id="ARBA00023136"/>
    </source>
</evidence>
<evidence type="ECO:0000256" key="3">
    <source>
        <dbReference type="ARBA" id="ARBA00022475"/>
    </source>
</evidence>
<dbReference type="EMBL" id="AZHX01000886">
    <property type="protein sequence ID" value="ETX05713.1"/>
    <property type="molecule type" value="Genomic_DNA"/>
</dbReference>
<dbReference type="AlphaFoldDB" id="W4M695"/>
<dbReference type="GO" id="GO:0015740">
    <property type="term" value="P:C4-dicarboxylate transport"/>
    <property type="evidence" value="ECO:0007669"/>
    <property type="project" value="TreeGrafter"/>
</dbReference>
<keyword evidence="3" id="KW-1003">Cell membrane</keyword>
<evidence type="ECO:0000256" key="2">
    <source>
        <dbReference type="ARBA" id="ARBA00022448"/>
    </source>
</evidence>
<feature type="transmembrane region" description="Helical" evidence="9">
    <location>
        <begin position="89"/>
        <end position="112"/>
    </location>
</feature>
<keyword evidence="5 9" id="KW-0812">Transmembrane</keyword>
<dbReference type="Pfam" id="PF04290">
    <property type="entry name" value="DctQ"/>
    <property type="match status" value="1"/>
</dbReference>
<comment type="subcellular location">
    <subcellularLocation>
        <location evidence="1">Cell inner membrane</location>
        <topology evidence="1">Multi-pass membrane protein</topology>
    </subcellularLocation>
</comment>
<feature type="domain" description="Tripartite ATP-independent periplasmic transporters DctQ component" evidence="10">
    <location>
        <begin position="27"/>
        <end position="157"/>
    </location>
</feature>
<evidence type="ECO:0000313" key="12">
    <source>
        <dbReference type="Proteomes" id="UP000019140"/>
    </source>
</evidence>
<evidence type="ECO:0000256" key="6">
    <source>
        <dbReference type="ARBA" id="ARBA00022989"/>
    </source>
</evidence>
<evidence type="ECO:0000256" key="9">
    <source>
        <dbReference type="SAM" id="Phobius"/>
    </source>
</evidence>
<feature type="transmembrane region" description="Helical" evidence="9">
    <location>
        <begin position="21"/>
        <end position="39"/>
    </location>
</feature>
<evidence type="ECO:0000256" key="1">
    <source>
        <dbReference type="ARBA" id="ARBA00004429"/>
    </source>
</evidence>
<sequence>MLPVFERLDRVLGRIERMMSASMLLIMTGLIFTNIMLRFFTGRTLSWAEDLSIFCMITMTFFAAAYGTRTNQHITMSALYDAMSGTRRMIFYGIGLLVPMVVTGCLFWLGLQVTRTIYDVRGTVPSMNLPKYLPYLIVSIAVLFMAFHFMHRVIRLLVSHQVDDVVDKEV</sequence>
<keyword evidence="4" id="KW-0997">Cell inner membrane</keyword>
<feature type="transmembrane region" description="Helical" evidence="9">
    <location>
        <begin position="132"/>
        <end position="150"/>
    </location>
</feature>
<dbReference type="GO" id="GO:0022857">
    <property type="term" value="F:transmembrane transporter activity"/>
    <property type="evidence" value="ECO:0007669"/>
    <property type="project" value="TreeGrafter"/>
</dbReference>
<dbReference type="PANTHER" id="PTHR35011:SF2">
    <property type="entry name" value="2,3-DIKETO-L-GULONATE TRAP TRANSPORTER SMALL PERMEASE PROTEIN YIAM"/>
    <property type="match status" value="1"/>
</dbReference>
<keyword evidence="2" id="KW-0813">Transport</keyword>
<evidence type="ECO:0000259" key="10">
    <source>
        <dbReference type="Pfam" id="PF04290"/>
    </source>
</evidence>
<reference evidence="11 12" key="1">
    <citation type="journal article" date="2014" name="Nature">
        <title>An environmental bacterial taxon with a large and distinct metabolic repertoire.</title>
        <authorList>
            <person name="Wilson M.C."/>
            <person name="Mori T."/>
            <person name="Ruckert C."/>
            <person name="Uria A.R."/>
            <person name="Helf M.J."/>
            <person name="Takada K."/>
            <person name="Gernert C."/>
            <person name="Steffens U.A."/>
            <person name="Heycke N."/>
            <person name="Schmitt S."/>
            <person name="Rinke C."/>
            <person name="Helfrich E.J."/>
            <person name="Brachmann A.O."/>
            <person name="Gurgui C."/>
            <person name="Wakimoto T."/>
            <person name="Kracht M."/>
            <person name="Crusemann M."/>
            <person name="Hentschel U."/>
            <person name="Abe I."/>
            <person name="Matsunaga S."/>
            <person name="Kalinowski J."/>
            <person name="Takeyama H."/>
            <person name="Piel J."/>
        </authorList>
    </citation>
    <scope>NUCLEOTIDE SEQUENCE [LARGE SCALE GENOMIC DNA]</scope>
    <source>
        <strain evidence="12">TSY2</strain>
    </source>
</reference>
<comment type="caution">
    <text evidence="11">The sequence shown here is derived from an EMBL/GenBank/DDBJ whole genome shotgun (WGS) entry which is preliminary data.</text>
</comment>
<evidence type="ECO:0000256" key="4">
    <source>
        <dbReference type="ARBA" id="ARBA00022519"/>
    </source>
</evidence>
<dbReference type="GO" id="GO:0005886">
    <property type="term" value="C:plasma membrane"/>
    <property type="evidence" value="ECO:0007669"/>
    <property type="project" value="UniProtKB-SubCell"/>
</dbReference>